<organism evidence="2 3">
    <name type="scientific">Urechidicola vernalis</name>
    <dbReference type="NCBI Taxonomy" id="3075600"/>
    <lineage>
        <taxon>Bacteria</taxon>
        <taxon>Pseudomonadati</taxon>
        <taxon>Bacteroidota</taxon>
        <taxon>Flavobacteriia</taxon>
        <taxon>Flavobacteriales</taxon>
        <taxon>Flavobacteriaceae</taxon>
        <taxon>Urechidicola</taxon>
    </lineage>
</organism>
<comment type="caution">
    <text evidence="2">The sequence shown here is derived from an EMBL/GenBank/DDBJ whole genome shotgun (WGS) entry which is preliminary data.</text>
</comment>
<dbReference type="Proteomes" id="UP001252186">
    <property type="component" value="Unassembled WGS sequence"/>
</dbReference>
<evidence type="ECO:0000259" key="1">
    <source>
        <dbReference type="Pfam" id="PF13521"/>
    </source>
</evidence>
<dbReference type="SUPFAM" id="SSF52540">
    <property type="entry name" value="P-loop containing nucleoside triphosphate hydrolases"/>
    <property type="match status" value="1"/>
</dbReference>
<sequence length="179" mass="20878">MQQKIVITGGPGTGKSTVINELERRGFYCIHEISRQVTLDAREKGIEQLFLTNPLLFSEMLLEGRTNQYISASNSDPELVFFDRGIPDVFAYMDFTNSKYPTKFKQLSKEHLYTTVFLMPPWKDIYKSDNERYESYEESLEIYRHIKNAYTELGYSIIEVPFGSVKERTDFVLESLLIK</sequence>
<reference evidence="2 3" key="1">
    <citation type="submission" date="2023-09" db="EMBL/GenBank/DDBJ databases">
        <authorList>
            <person name="Rey-Velasco X."/>
        </authorList>
    </citation>
    <scope>NUCLEOTIDE SEQUENCE [LARGE SCALE GENOMIC DNA]</scope>
    <source>
        <strain evidence="2 3">P050</strain>
    </source>
</reference>
<dbReference type="RefSeq" id="WP_311591905.1">
    <property type="nucleotide sequence ID" value="NZ_JAVRHV010000001.1"/>
</dbReference>
<dbReference type="Pfam" id="PF13521">
    <property type="entry name" value="AAA_28"/>
    <property type="match status" value="1"/>
</dbReference>
<dbReference type="EMBL" id="JAVRHV010000001">
    <property type="protein sequence ID" value="MDT0552082.1"/>
    <property type="molecule type" value="Genomic_DNA"/>
</dbReference>
<dbReference type="Gene3D" id="3.40.50.300">
    <property type="entry name" value="P-loop containing nucleotide triphosphate hydrolases"/>
    <property type="match status" value="1"/>
</dbReference>
<keyword evidence="3" id="KW-1185">Reference proteome</keyword>
<dbReference type="InterPro" id="IPR027417">
    <property type="entry name" value="P-loop_NTPase"/>
</dbReference>
<proteinExistence type="predicted"/>
<evidence type="ECO:0000313" key="2">
    <source>
        <dbReference type="EMBL" id="MDT0552082.1"/>
    </source>
</evidence>
<keyword evidence="2" id="KW-0067">ATP-binding</keyword>
<gene>
    <name evidence="2" type="ORF">RM519_02375</name>
</gene>
<feature type="domain" description="NadR/Ttd14 AAA" evidence="1">
    <location>
        <begin position="4"/>
        <end position="168"/>
    </location>
</feature>
<accession>A0ABU2Y1N6</accession>
<dbReference type="InterPro" id="IPR038727">
    <property type="entry name" value="NadR/Ttd14_AAA_dom"/>
</dbReference>
<protein>
    <submittedName>
        <fullName evidence="2">ATP-binding protein</fullName>
    </submittedName>
</protein>
<dbReference type="GO" id="GO:0005524">
    <property type="term" value="F:ATP binding"/>
    <property type="evidence" value="ECO:0007669"/>
    <property type="project" value="UniProtKB-KW"/>
</dbReference>
<name>A0ABU2Y1N6_9FLAO</name>
<evidence type="ECO:0000313" key="3">
    <source>
        <dbReference type="Proteomes" id="UP001252186"/>
    </source>
</evidence>
<keyword evidence="2" id="KW-0547">Nucleotide-binding</keyword>